<evidence type="ECO:0000256" key="3">
    <source>
        <dbReference type="ARBA" id="ARBA00022692"/>
    </source>
</evidence>
<comment type="subcellular location">
    <subcellularLocation>
        <location evidence="1">Membrane</location>
        <topology evidence="1">Multi-pass membrane protein</topology>
    </subcellularLocation>
</comment>
<feature type="transmembrane region" description="Helical" evidence="6">
    <location>
        <begin position="225"/>
        <end position="246"/>
    </location>
</feature>
<dbReference type="PANTHER" id="PTHR32322:SF2">
    <property type="entry name" value="EAMA DOMAIN-CONTAINING PROTEIN"/>
    <property type="match status" value="1"/>
</dbReference>
<dbReference type="Gene3D" id="1.10.3730.20">
    <property type="match status" value="1"/>
</dbReference>
<keyword evidence="9" id="KW-1185">Reference proteome</keyword>
<feature type="transmembrane region" description="Helical" evidence="6">
    <location>
        <begin position="80"/>
        <end position="98"/>
    </location>
</feature>
<keyword evidence="4 6" id="KW-1133">Transmembrane helix</keyword>
<gene>
    <name evidence="8" type="ORF">EDC39_10687</name>
</gene>
<evidence type="ECO:0000313" key="8">
    <source>
        <dbReference type="EMBL" id="TYO98487.1"/>
    </source>
</evidence>
<feature type="transmembrane region" description="Helical" evidence="6">
    <location>
        <begin position="283"/>
        <end position="299"/>
    </location>
</feature>
<evidence type="ECO:0000256" key="5">
    <source>
        <dbReference type="ARBA" id="ARBA00023136"/>
    </source>
</evidence>
<feature type="domain" description="EamA" evidence="7">
    <location>
        <begin position="17"/>
        <end position="150"/>
    </location>
</feature>
<dbReference type="PANTHER" id="PTHR32322">
    <property type="entry name" value="INNER MEMBRANE TRANSPORTER"/>
    <property type="match status" value="1"/>
</dbReference>
<dbReference type="RefSeq" id="WP_148895859.1">
    <property type="nucleotide sequence ID" value="NZ_VNIB01000006.1"/>
</dbReference>
<evidence type="ECO:0000259" key="7">
    <source>
        <dbReference type="Pfam" id="PF00892"/>
    </source>
</evidence>
<dbReference type="SUPFAM" id="SSF103481">
    <property type="entry name" value="Multidrug resistance efflux transporter EmrE"/>
    <property type="match status" value="2"/>
</dbReference>
<feature type="transmembrane region" description="Helical" evidence="6">
    <location>
        <begin position="163"/>
        <end position="183"/>
    </location>
</feature>
<dbReference type="InterPro" id="IPR037185">
    <property type="entry name" value="EmrE-like"/>
</dbReference>
<feature type="transmembrane region" description="Helical" evidence="6">
    <location>
        <begin position="133"/>
        <end position="151"/>
    </location>
</feature>
<comment type="similarity">
    <text evidence="2">Belongs to the EamA transporter family.</text>
</comment>
<dbReference type="Proteomes" id="UP000324159">
    <property type="component" value="Unassembled WGS sequence"/>
</dbReference>
<evidence type="ECO:0000256" key="6">
    <source>
        <dbReference type="SAM" id="Phobius"/>
    </source>
</evidence>
<feature type="transmembrane region" description="Helical" evidence="6">
    <location>
        <begin position="49"/>
        <end position="68"/>
    </location>
</feature>
<accession>A0A5D3WJK8</accession>
<sequence>MKDRPGSFNRQPLDAGACFLLVLPPLFWAGNVVLARGVVDLIPPVTLSFLRWAGALFFIAPLTLRRVWRDRYRLLAGWRNLLLTALLGIASFNTLLYTATRTTTALNCALMQSIMPVAIIVCCFFLYGDRISLRQFLGVGLCCAGAVWIVLHGDPAALLRLDLVEGDLLMLIAIVSYALYSALLRGRPPVHPLSFLTVIIALGTLMLVPLFVWELGRVEPPEVTLPVVGSVLYVAIFPSLVAYFCWNRGVERLGANRAGLFINLIPVFAAGMAVLFLGESFHGYHLVGILLVVAGMILFHRRGGG</sequence>
<dbReference type="GO" id="GO:0016020">
    <property type="term" value="C:membrane"/>
    <property type="evidence" value="ECO:0007669"/>
    <property type="project" value="UniProtKB-SubCell"/>
</dbReference>
<dbReference type="InterPro" id="IPR000620">
    <property type="entry name" value="EamA_dom"/>
</dbReference>
<keyword evidence="3 6" id="KW-0812">Transmembrane</keyword>
<evidence type="ECO:0000256" key="2">
    <source>
        <dbReference type="ARBA" id="ARBA00007362"/>
    </source>
</evidence>
<protein>
    <submittedName>
        <fullName evidence="8">Drug/metabolite transporter (DMT)-like permease</fullName>
    </submittedName>
</protein>
<dbReference type="OrthoDB" id="5186724at2"/>
<organism evidence="8 9">
    <name type="scientific">Geothermobacter ehrlichii</name>
    <dbReference type="NCBI Taxonomy" id="213224"/>
    <lineage>
        <taxon>Bacteria</taxon>
        <taxon>Pseudomonadati</taxon>
        <taxon>Thermodesulfobacteriota</taxon>
        <taxon>Desulfuromonadia</taxon>
        <taxon>Desulfuromonadales</taxon>
        <taxon>Geothermobacteraceae</taxon>
        <taxon>Geothermobacter</taxon>
    </lineage>
</organism>
<feature type="transmembrane region" description="Helical" evidence="6">
    <location>
        <begin position="258"/>
        <end position="277"/>
    </location>
</feature>
<dbReference type="EMBL" id="VNIB01000006">
    <property type="protein sequence ID" value="TYO98487.1"/>
    <property type="molecule type" value="Genomic_DNA"/>
</dbReference>
<dbReference type="Pfam" id="PF00892">
    <property type="entry name" value="EamA"/>
    <property type="match status" value="2"/>
</dbReference>
<feature type="domain" description="EamA" evidence="7">
    <location>
        <begin position="166"/>
        <end position="299"/>
    </location>
</feature>
<evidence type="ECO:0000256" key="1">
    <source>
        <dbReference type="ARBA" id="ARBA00004141"/>
    </source>
</evidence>
<reference evidence="8 9" key="1">
    <citation type="submission" date="2019-07" db="EMBL/GenBank/DDBJ databases">
        <title>Genomic Encyclopedia of Type Strains, Phase IV (KMG-IV): sequencing the most valuable type-strain genomes for metagenomic binning, comparative biology and taxonomic classification.</title>
        <authorList>
            <person name="Goeker M."/>
        </authorList>
    </citation>
    <scope>NUCLEOTIDE SEQUENCE [LARGE SCALE GENOMIC DNA]</scope>
    <source>
        <strain evidence="8 9">SS015</strain>
    </source>
</reference>
<feature type="transmembrane region" description="Helical" evidence="6">
    <location>
        <begin position="104"/>
        <end position="126"/>
    </location>
</feature>
<feature type="transmembrane region" description="Helical" evidence="6">
    <location>
        <begin position="195"/>
        <end position="213"/>
    </location>
</feature>
<name>A0A5D3WJK8_9BACT</name>
<dbReference type="AlphaFoldDB" id="A0A5D3WJK8"/>
<comment type="caution">
    <text evidence="8">The sequence shown here is derived from an EMBL/GenBank/DDBJ whole genome shotgun (WGS) entry which is preliminary data.</text>
</comment>
<evidence type="ECO:0000256" key="4">
    <source>
        <dbReference type="ARBA" id="ARBA00022989"/>
    </source>
</evidence>
<evidence type="ECO:0000313" key="9">
    <source>
        <dbReference type="Proteomes" id="UP000324159"/>
    </source>
</evidence>
<dbReference type="InterPro" id="IPR050638">
    <property type="entry name" value="AA-Vitamin_Transporters"/>
</dbReference>
<proteinExistence type="inferred from homology"/>
<feature type="transmembrane region" description="Helical" evidence="6">
    <location>
        <begin position="12"/>
        <end position="29"/>
    </location>
</feature>
<keyword evidence="5 6" id="KW-0472">Membrane</keyword>